<keyword evidence="3 8" id="KW-0479">Metal-binding</keyword>
<dbReference type="PROSITE" id="PS51710">
    <property type="entry name" value="G_OBG"/>
    <property type="match status" value="1"/>
</dbReference>
<dbReference type="NCBIfam" id="NF008956">
    <property type="entry name" value="PRK12299.1"/>
    <property type="match status" value="1"/>
</dbReference>
<dbReference type="GO" id="GO:0043022">
    <property type="term" value="F:ribosome binding"/>
    <property type="evidence" value="ECO:0007669"/>
    <property type="project" value="UniProtKB-ARBA"/>
</dbReference>
<dbReference type="GO" id="GO:0042254">
    <property type="term" value="P:ribosome biogenesis"/>
    <property type="evidence" value="ECO:0007669"/>
    <property type="project" value="UniProtKB-UniRule"/>
</dbReference>
<evidence type="ECO:0000256" key="6">
    <source>
        <dbReference type="ARBA" id="ARBA00022842"/>
    </source>
</evidence>
<keyword evidence="6 8" id="KW-0460">Magnesium</keyword>
<dbReference type="HOGENOM" id="CLU_011747_2_0_7"/>
<dbReference type="InterPro" id="IPR006169">
    <property type="entry name" value="GTP1_OBG_dom"/>
</dbReference>
<dbReference type="SUPFAM" id="SSF82051">
    <property type="entry name" value="Obg GTP-binding protein N-terminal domain"/>
    <property type="match status" value="1"/>
</dbReference>
<keyword evidence="4 8" id="KW-0547">Nucleotide-binding</keyword>
<dbReference type="PANTHER" id="PTHR11702">
    <property type="entry name" value="DEVELOPMENTALLY REGULATED GTP-BINDING PROTEIN-RELATED"/>
    <property type="match status" value="1"/>
</dbReference>
<feature type="domain" description="OBG-type G" evidence="9">
    <location>
        <begin position="159"/>
        <end position="329"/>
    </location>
</feature>
<feature type="binding site" evidence="8">
    <location>
        <begin position="190"/>
        <end position="194"/>
    </location>
    <ligand>
        <name>GTP</name>
        <dbReference type="ChEBI" id="CHEBI:37565"/>
    </ligand>
</feature>
<name>F8KSD7_HELBC</name>
<feature type="binding site" evidence="8">
    <location>
        <position position="192"/>
    </location>
    <ligand>
        <name>Mg(2+)</name>
        <dbReference type="ChEBI" id="CHEBI:18420"/>
    </ligand>
</feature>
<dbReference type="HAMAP" id="MF_01454">
    <property type="entry name" value="GTPase_Obg"/>
    <property type="match status" value="1"/>
</dbReference>
<protein>
    <recommendedName>
        <fullName evidence="8">GTPase Obg</fullName>
        <ecNumber evidence="8">3.6.5.-</ecNumber>
    </recommendedName>
    <alternativeName>
        <fullName evidence="8">GTP-binding protein Obg</fullName>
    </alternativeName>
</protein>
<evidence type="ECO:0000256" key="8">
    <source>
        <dbReference type="HAMAP-Rule" id="MF_01454"/>
    </source>
</evidence>
<dbReference type="InterPro" id="IPR014100">
    <property type="entry name" value="GTP-bd_Obg/CgtA"/>
</dbReference>
<dbReference type="InterPro" id="IPR045086">
    <property type="entry name" value="OBG_GTPase"/>
</dbReference>
<comment type="subcellular location">
    <subcellularLocation>
        <location evidence="8">Cytoplasm</location>
    </subcellularLocation>
</comment>
<dbReference type="InterPro" id="IPR006074">
    <property type="entry name" value="GTP1-OBG_CS"/>
</dbReference>
<proteinExistence type="inferred from homology"/>
<dbReference type="PANTHER" id="PTHR11702:SF31">
    <property type="entry name" value="MITOCHONDRIAL RIBOSOME-ASSOCIATED GTPASE 2"/>
    <property type="match status" value="1"/>
</dbReference>
<gene>
    <name evidence="8" type="primary">obg</name>
    <name evidence="11" type="ordered locus">HBZC1_07200</name>
</gene>
<comment type="similarity">
    <text evidence="1 8">Belongs to the TRAFAC class OBG-HflX-like GTPase superfamily. OBG GTPase family.</text>
</comment>
<dbReference type="PIRSF" id="PIRSF002401">
    <property type="entry name" value="GTP_bd_Obg/CgtA"/>
    <property type="match status" value="1"/>
</dbReference>
<reference evidence="11 12" key="1">
    <citation type="journal article" date="2011" name="J. Bacteriol.">
        <title>Genome sequence of Helicobacter bizzozeronii strain CIII-1, an isolate from human gastric mucosa.</title>
        <authorList>
            <person name="Schott T."/>
            <person name="Rossi M."/>
            <person name="Hanninen M.L."/>
        </authorList>
    </citation>
    <scope>NUCLEOTIDE SEQUENCE [LARGE SCALE GENOMIC DNA]</scope>
    <source>
        <strain evidence="11 12">CIII-1</strain>
    </source>
</reference>
<dbReference type="NCBIfam" id="NF008955">
    <property type="entry name" value="PRK12297.1"/>
    <property type="match status" value="1"/>
</dbReference>
<dbReference type="InterPro" id="IPR006073">
    <property type="entry name" value="GTP-bd"/>
</dbReference>
<sequence>MFVDSVEITIASGKGGPGAVSFRREKFVIKGGPDGGDGGDGGDVFVQVSNNTDTLGAFRGKKHYRAKNGAPGGPKLCSGKKGESVTLIVPPGTQIYDQQSGELLGDFIECTTPVKLLQGGRGGMGNARFKNAVQQRPTYAQKGLEGVEKCVRLELKLIADVGLVGFPNVGKSTLISVISNARPKIANYAFTTLVPNLGVVSIGDFKEFVIADIPGVIEGASEGKGLGLAFLKHIERTQFLLFVLDVGLDLKEQYEKLRHELGAFSPTLKQRAFGVAINKIDLLEPETLTNTLNAFEKDLSPKPAFILPISAHTTTNTAKLVQVLAGHVQKEPTP</sequence>
<accession>F8KSD7</accession>
<evidence type="ECO:0000256" key="7">
    <source>
        <dbReference type="ARBA" id="ARBA00023134"/>
    </source>
</evidence>
<evidence type="ECO:0000313" key="12">
    <source>
        <dbReference type="Proteomes" id="UP000008387"/>
    </source>
</evidence>
<dbReference type="SUPFAM" id="SSF52540">
    <property type="entry name" value="P-loop containing nucleoside triphosphate hydrolases"/>
    <property type="match status" value="1"/>
</dbReference>
<dbReference type="CDD" id="cd01898">
    <property type="entry name" value="Obg"/>
    <property type="match status" value="1"/>
</dbReference>
<dbReference type="GeneID" id="64361907"/>
<comment type="cofactor">
    <cofactor evidence="8">
        <name>Mg(2+)</name>
        <dbReference type="ChEBI" id="CHEBI:18420"/>
    </cofactor>
</comment>
<comment type="function">
    <text evidence="8">An essential GTPase which binds GTP, GDP and possibly (p)ppGpp with moderate affinity, with high nucleotide exchange rates and a fairly low GTP hydrolysis rate. Plays a role in control of the cell cycle, stress response, ribosome biogenesis and in those bacteria that undergo differentiation, in morphogenesis control.</text>
</comment>
<evidence type="ECO:0000256" key="1">
    <source>
        <dbReference type="ARBA" id="ARBA00007699"/>
    </source>
</evidence>
<evidence type="ECO:0000256" key="2">
    <source>
        <dbReference type="ARBA" id="ARBA00022490"/>
    </source>
</evidence>
<dbReference type="InterPro" id="IPR031167">
    <property type="entry name" value="G_OBG"/>
</dbReference>
<dbReference type="RefSeq" id="WP_013890171.1">
    <property type="nucleotide sequence ID" value="NC_015674.1"/>
</dbReference>
<evidence type="ECO:0000259" key="10">
    <source>
        <dbReference type="PROSITE" id="PS51883"/>
    </source>
</evidence>
<keyword evidence="7 8" id="KW-0342">GTP-binding</keyword>
<dbReference type="NCBIfam" id="TIGR00231">
    <property type="entry name" value="small_GTP"/>
    <property type="match status" value="1"/>
</dbReference>
<dbReference type="InterPro" id="IPR005225">
    <property type="entry name" value="Small_GTP-bd"/>
</dbReference>
<dbReference type="EMBL" id="FR871757">
    <property type="protein sequence ID" value="CCB79706.1"/>
    <property type="molecule type" value="Genomic_DNA"/>
</dbReference>
<dbReference type="EC" id="3.6.5.-" evidence="8"/>
<evidence type="ECO:0000259" key="9">
    <source>
        <dbReference type="PROSITE" id="PS51710"/>
    </source>
</evidence>
<dbReference type="FunFam" id="2.70.210.12:FF:000001">
    <property type="entry name" value="GTPase Obg"/>
    <property type="match status" value="1"/>
</dbReference>
<comment type="subunit">
    <text evidence="8">Monomer.</text>
</comment>
<dbReference type="GO" id="GO:0000287">
    <property type="term" value="F:magnesium ion binding"/>
    <property type="evidence" value="ECO:0007669"/>
    <property type="project" value="InterPro"/>
</dbReference>
<feature type="binding site" evidence="8">
    <location>
        <position position="172"/>
    </location>
    <ligand>
        <name>Mg(2+)</name>
        <dbReference type="ChEBI" id="CHEBI:18420"/>
    </ligand>
</feature>
<feature type="domain" description="Obg" evidence="10">
    <location>
        <begin position="1"/>
        <end position="158"/>
    </location>
</feature>
<keyword evidence="5 8" id="KW-0378">Hydrolase</keyword>
<dbReference type="Pfam" id="PF01926">
    <property type="entry name" value="MMR_HSR1"/>
    <property type="match status" value="1"/>
</dbReference>
<feature type="binding site" evidence="8">
    <location>
        <begin position="278"/>
        <end position="281"/>
    </location>
    <ligand>
        <name>GTP</name>
        <dbReference type="ChEBI" id="CHEBI:37565"/>
    </ligand>
</feature>
<feature type="binding site" evidence="8">
    <location>
        <begin position="310"/>
        <end position="312"/>
    </location>
    <ligand>
        <name>GTP</name>
        <dbReference type="ChEBI" id="CHEBI:37565"/>
    </ligand>
</feature>
<evidence type="ECO:0000256" key="4">
    <source>
        <dbReference type="ARBA" id="ARBA00022741"/>
    </source>
</evidence>
<dbReference type="STRING" id="1002804.HBZC1_07200"/>
<dbReference type="KEGG" id="hbi:HBZC1_07200"/>
<evidence type="ECO:0000256" key="3">
    <source>
        <dbReference type="ARBA" id="ARBA00022723"/>
    </source>
</evidence>
<keyword evidence="2 8" id="KW-0963">Cytoplasm</keyword>
<dbReference type="Proteomes" id="UP000008387">
    <property type="component" value="Chromosome"/>
</dbReference>
<dbReference type="InterPro" id="IPR027417">
    <property type="entry name" value="P-loop_NTPase"/>
</dbReference>
<dbReference type="Gene3D" id="2.70.210.12">
    <property type="entry name" value="GTP1/OBG domain"/>
    <property type="match status" value="1"/>
</dbReference>
<dbReference type="Gene3D" id="3.40.50.300">
    <property type="entry name" value="P-loop containing nucleotide triphosphate hydrolases"/>
    <property type="match status" value="1"/>
</dbReference>
<dbReference type="GO" id="GO:0005525">
    <property type="term" value="F:GTP binding"/>
    <property type="evidence" value="ECO:0007669"/>
    <property type="project" value="UniProtKB-UniRule"/>
</dbReference>
<organism evidence="11 12">
    <name type="scientific">Helicobacter bizzozeronii (strain CIII-1)</name>
    <dbReference type="NCBI Taxonomy" id="1002804"/>
    <lineage>
        <taxon>Bacteria</taxon>
        <taxon>Pseudomonadati</taxon>
        <taxon>Campylobacterota</taxon>
        <taxon>Epsilonproteobacteria</taxon>
        <taxon>Campylobacterales</taxon>
        <taxon>Helicobacteraceae</taxon>
        <taxon>Helicobacter</taxon>
    </lineage>
</organism>
<dbReference type="PROSITE" id="PS51883">
    <property type="entry name" value="OBG"/>
    <property type="match status" value="1"/>
</dbReference>
<feature type="binding site" evidence="8">
    <location>
        <begin position="165"/>
        <end position="172"/>
    </location>
    <ligand>
        <name>GTP</name>
        <dbReference type="ChEBI" id="CHEBI:37565"/>
    </ligand>
</feature>
<dbReference type="Pfam" id="PF01018">
    <property type="entry name" value="GTP1_OBG"/>
    <property type="match status" value="1"/>
</dbReference>
<dbReference type="GO" id="GO:0003924">
    <property type="term" value="F:GTPase activity"/>
    <property type="evidence" value="ECO:0007669"/>
    <property type="project" value="UniProtKB-UniRule"/>
</dbReference>
<feature type="binding site" evidence="8">
    <location>
        <begin position="212"/>
        <end position="215"/>
    </location>
    <ligand>
        <name>GTP</name>
        <dbReference type="ChEBI" id="CHEBI:37565"/>
    </ligand>
</feature>
<evidence type="ECO:0000256" key="5">
    <source>
        <dbReference type="ARBA" id="ARBA00022801"/>
    </source>
</evidence>
<dbReference type="GO" id="GO:0005737">
    <property type="term" value="C:cytoplasm"/>
    <property type="evidence" value="ECO:0007669"/>
    <property type="project" value="UniProtKB-SubCell"/>
</dbReference>
<evidence type="ECO:0000313" key="11">
    <source>
        <dbReference type="EMBL" id="CCB79706.1"/>
    </source>
</evidence>
<dbReference type="PRINTS" id="PR00326">
    <property type="entry name" value="GTP1OBG"/>
</dbReference>
<keyword evidence="12" id="KW-1185">Reference proteome</keyword>
<dbReference type="eggNOG" id="COG0536">
    <property type="taxonomic scope" value="Bacteria"/>
</dbReference>
<dbReference type="PROSITE" id="PS00905">
    <property type="entry name" value="GTP1_OBG"/>
    <property type="match status" value="1"/>
</dbReference>
<dbReference type="InterPro" id="IPR036726">
    <property type="entry name" value="GTP1_OBG_dom_sf"/>
</dbReference>
<dbReference type="AlphaFoldDB" id="F8KSD7"/>
<dbReference type="NCBIfam" id="TIGR02729">
    <property type="entry name" value="Obg_CgtA"/>
    <property type="match status" value="1"/>
</dbReference>